<evidence type="ECO:0000313" key="3">
    <source>
        <dbReference type="EMBL" id="PSJ55821.1"/>
    </source>
</evidence>
<reference evidence="3 4" key="1">
    <citation type="submission" date="2018-03" db="EMBL/GenBank/DDBJ databases">
        <title>The draft genome of Mesorhizobium soli JCM 19897.</title>
        <authorList>
            <person name="Li L."/>
            <person name="Liu L."/>
            <person name="Liang L."/>
            <person name="Wang T."/>
            <person name="Zhang X."/>
        </authorList>
    </citation>
    <scope>NUCLEOTIDE SEQUENCE [LARGE SCALE GENOMIC DNA]</scope>
    <source>
        <strain evidence="3 4">JCM 19897</strain>
    </source>
</reference>
<gene>
    <name evidence="3" type="ORF">C7I85_26200</name>
</gene>
<accession>A0A2P7S036</accession>
<dbReference type="SUPFAM" id="SSF53041">
    <property type="entry name" value="Resolvase-like"/>
    <property type="match status" value="1"/>
</dbReference>
<protein>
    <submittedName>
        <fullName evidence="3">Recombinase family protein</fullName>
    </submittedName>
</protein>
<dbReference type="InterPro" id="IPR038109">
    <property type="entry name" value="DNA_bind_recomb_sf"/>
</dbReference>
<dbReference type="Gene3D" id="3.90.1750.20">
    <property type="entry name" value="Putative Large Serine Recombinase, Chain B, Domain 2"/>
    <property type="match status" value="1"/>
</dbReference>
<dbReference type="Gene3D" id="3.40.50.1390">
    <property type="entry name" value="Resolvase, N-terminal catalytic domain"/>
    <property type="match status" value="1"/>
</dbReference>
<dbReference type="AlphaFoldDB" id="A0A2P7S036"/>
<organism evidence="3 4">
    <name type="scientific">Pseudaminobacter soli</name>
    <name type="common">ex Li et al. 2025</name>
    <dbReference type="NCBI Taxonomy" id="1295366"/>
    <lineage>
        <taxon>Bacteria</taxon>
        <taxon>Pseudomonadati</taxon>
        <taxon>Pseudomonadota</taxon>
        <taxon>Alphaproteobacteria</taxon>
        <taxon>Hyphomicrobiales</taxon>
        <taxon>Phyllobacteriaceae</taxon>
        <taxon>Pseudaminobacter</taxon>
    </lineage>
</organism>
<dbReference type="CDD" id="cd00338">
    <property type="entry name" value="Ser_Recombinase"/>
    <property type="match status" value="1"/>
</dbReference>
<dbReference type="GO" id="GO:0003677">
    <property type="term" value="F:DNA binding"/>
    <property type="evidence" value="ECO:0007669"/>
    <property type="project" value="InterPro"/>
</dbReference>
<feature type="domain" description="Recombinase" evidence="2">
    <location>
        <begin position="151"/>
        <end position="287"/>
    </location>
</feature>
<dbReference type="InterPro" id="IPR011109">
    <property type="entry name" value="DNA_bind_recombinase_dom"/>
</dbReference>
<dbReference type="OrthoDB" id="9791494at2"/>
<comment type="caution">
    <text evidence="3">The sequence shown here is derived from an EMBL/GenBank/DDBJ whole genome shotgun (WGS) entry which is preliminary data.</text>
</comment>
<dbReference type="InterPro" id="IPR036162">
    <property type="entry name" value="Resolvase-like_N_sf"/>
</dbReference>
<evidence type="ECO:0000313" key="4">
    <source>
        <dbReference type="Proteomes" id="UP000240653"/>
    </source>
</evidence>
<evidence type="ECO:0000259" key="2">
    <source>
        <dbReference type="PROSITE" id="PS51737"/>
    </source>
</evidence>
<dbReference type="PROSITE" id="PS51737">
    <property type="entry name" value="RECOMBINASE_DNA_BIND"/>
    <property type="match status" value="1"/>
</dbReference>
<dbReference type="SMART" id="SM00857">
    <property type="entry name" value="Resolvase"/>
    <property type="match status" value="1"/>
</dbReference>
<dbReference type="InterPro" id="IPR050639">
    <property type="entry name" value="SSR_resolvase"/>
</dbReference>
<dbReference type="GO" id="GO:0000150">
    <property type="term" value="F:DNA strand exchange activity"/>
    <property type="evidence" value="ECO:0007669"/>
    <property type="project" value="InterPro"/>
</dbReference>
<dbReference type="PANTHER" id="PTHR30461:SF23">
    <property type="entry name" value="DNA RECOMBINASE-RELATED"/>
    <property type="match status" value="1"/>
</dbReference>
<dbReference type="InterPro" id="IPR025827">
    <property type="entry name" value="Zn_ribbon_recom_dom"/>
</dbReference>
<proteinExistence type="predicted"/>
<keyword evidence="4" id="KW-1185">Reference proteome</keyword>
<evidence type="ECO:0000259" key="1">
    <source>
        <dbReference type="PROSITE" id="PS51736"/>
    </source>
</evidence>
<dbReference type="Pfam" id="PF07508">
    <property type="entry name" value="Recombinase"/>
    <property type="match status" value="1"/>
</dbReference>
<dbReference type="Pfam" id="PF13408">
    <property type="entry name" value="Zn_ribbon_recom"/>
    <property type="match status" value="1"/>
</dbReference>
<dbReference type="EMBL" id="PXYL01000022">
    <property type="protein sequence ID" value="PSJ55821.1"/>
    <property type="molecule type" value="Genomic_DNA"/>
</dbReference>
<feature type="domain" description="Resolvase/invertase-type recombinase catalytic" evidence="1">
    <location>
        <begin position="3"/>
        <end position="157"/>
    </location>
</feature>
<sequence>MKRAAIYARYSSDLQTDRSIEDQVSLCSDFAAKQGLAIVAEFDDRARSGASIMGRDGVLAMMDAARDGKFDVLVVEALDRLSRDQEDLAGIYKRLTHIGVEIRAVHDGKADIVQVGIRGLVGALYLQDLAHKVRRGMAGVVRDGRNAGGKAYGYAPVPGKPGELVIVEEEAEVVRRIFADYAAGKSPREIAGDLNAENVAPPRGAFWQASTINGNRKRANGMLQNPIYDGRIVWNRVRMVKDPDTGKRISRVNPQSEWQEEDAPHLRIVLADIFAQVNGRKVRATSDKPMKKNARILSGLLKCGACGAGMSIKDKMGRVTRIMCTKAKEARSCHNTRPYVLDDIEATVVDGLRSRLDDPKLLEFYVECYNDEHKKLYAGQGVSREKARQRLAAAEREYQRILQLAIKGVISEEEAAEQLPPLREEKKRLTDELAVIPEPPKVVTLKPALVARYLRSLEELDAAVKSGGMLSLDVRRCVRDLVTSVTVFPSSAGERPVLKVDGYLSSLVDEGLSHRFAVRGGTMVAEEGFEPPTQGL</sequence>
<dbReference type="PANTHER" id="PTHR30461">
    <property type="entry name" value="DNA-INVERTASE FROM LAMBDOID PROPHAGE"/>
    <property type="match status" value="1"/>
</dbReference>
<dbReference type="Pfam" id="PF00239">
    <property type="entry name" value="Resolvase"/>
    <property type="match status" value="1"/>
</dbReference>
<dbReference type="PROSITE" id="PS51736">
    <property type="entry name" value="RECOMBINASES_3"/>
    <property type="match status" value="1"/>
</dbReference>
<dbReference type="Proteomes" id="UP000240653">
    <property type="component" value="Unassembled WGS sequence"/>
</dbReference>
<dbReference type="InterPro" id="IPR006119">
    <property type="entry name" value="Resolv_N"/>
</dbReference>
<name>A0A2P7S036_9HYPH</name>